<name>A0A542UH98_9ACTN</name>
<sequence>MTPKTDLADLAQEMLALESETFEINDYPDTQGVLLNATAPAATAAARPARWSPACACSSTRSCRTFDRR</sequence>
<dbReference type="AlphaFoldDB" id="A0A542UH98"/>
<comment type="caution">
    <text evidence="1">The sequence shown here is derived from an EMBL/GenBank/DDBJ whole genome shotgun (WGS) entry which is preliminary data.</text>
</comment>
<reference evidence="1 2" key="1">
    <citation type="submission" date="2019-06" db="EMBL/GenBank/DDBJ databases">
        <title>Sequencing the genomes of 1000 actinobacteria strains.</title>
        <authorList>
            <person name="Klenk H.-P."/>
        </authorList>
    </citation>
    <scope>NUCLEOTIDE SEQUENCE [LARGE SCALE GENOMIC DNA]</scope>
    <source>
        <strain evidence="1 2">DSM 41929</strain>
    </source>
</reference>
<evidence type="ECO:0000313" key="1">
    <source>
        <dbReference type="EMBL" id="TQK98431.1"/>
    </source>
</evidence>
<organism evidence="1 2">
    <name type="scientific">Streptomyces puniciscabiei</name>
    <dbReference type="NCBI Taxonomy" id="164348"/>
    <lineage>
        <taxon>Bacteria</taxon>
        <taxon>Bacillati</taxon>
        <taxon>Actinomycetota</taxon>
        <taxon>Actinomycetes</taxon>
        <taxon>Kitasatosporales</taxon>
        <taxon>Streptomycetaceae</taxon>
        <taxon>Streptomyces</taxon>
    </lineage>
</organism>
<keyword evidence="2" id="KW-1185">Reference proteome</keyword>
<accession>A0A542UH98</accession>
<dbReference type="EMBL" id="VFNX01000001">
    <property type="protein sequence ID" value="TQK98431.1"/>
    <property type="molecule type" value="Genomic_DNA"/>
</dbReference>
<gene>
    <name evidence="1" type="ORF">FB563_3457</name>
</gene>
<evidence type="ECO:0000313" key="2">
    <source>
        <dbReference type="Proteomes" id="UP000318103"/>
    </source>
</evidence>
<dbReference type="Proteomes" id="UP000318103">
    <property type="component" value="Unassembled WGS sequence"/>
</dbReference>
<proteinExistence type="predicted"/>
<protein>
    <submittedName>
        <fullName evidence="1">Thiazolylpeptide-type bacteriocin</fullName>
    </submittedName>
</protein>
<dbReference type="RefSeq" id="WP_199832729.1">
    <property type="nucleotide sequence ID" value="NZ_JBPJFI010000001.1"/>
</dbReference>